<organism evidence="9 10">
    <name type="scientific">Pendulispora albinea</name>
    <dbReference type="NCBI Taxonomy" id="2741071"/>
    <lineage>
        <taxon>Bacteria</taxon>
        <taxon>Pseudomonadati</taxon>
        <taxon>Myxococcota</taxon>
        <taxon>Myxococcia</taxon>
        <taxon>Myxococcales</taxon>
        <taxon>Sorangiineae</taxon>
        <taxon>Pendulisporaceae</taxon>
        <taxon>Pendulispora</taxon>
    </lineage>
</organism>
<evidence type="ECO:0000256" key="1">
    <source>
        <dbReference type="ARBA" id="ARBA00002834"/>
    </source>
</evidence>
<dbReference type="SUPFAM" id="SSF110399">
    <property type="entry name" value="ThiG-like"/>
    <property type="match status" value="1"/>
</dbReference>
<evidence type="ECO:0000256" key="6">
    <source>
        <dbReference type="ARBA" id="ARBA00023270"/>
    </source>
</evidence>
<dbReference type="EMBL" id="CP089984">
    <property type="protein sequence ID" value="WXB11672.1"/>
    <property type="molecule type" value="Genomic_DNA"/>
</dbReference>
<reference evidence="9 10" key="1">
    <citation type="submission" date="2021-12" db="EMBL/GenBank/DDBJ databases">
        <title>Discovery of the Pendulisporaceae a myxobacterial family with distinct sporulation behavior and unique specialized metabolism.</title>
        <authorList>
            <person name="Garcia R."/>
            <person name="Popoff A."/>
            <person name="Bader C.D."/>
            <person name="Loehr J."/>
            <person name="Walesch S."/>
            <person name="Walt C."/>
            <person name="Boldt J."/>
            <person name="Bunk B."/>
            <person name="Haeckl F.J.F.P.J."/>
            <person name="Gunesch A.P."/>
            <person name="Birkelbach J."/>
            <person name="Nuebel U."/>
            <person name="Pietschmann T."/>
            <person name="Bach T."/>
            <person name="Mueller R."/>
        </authorList>
    </citation>
    <scope>NUCLEOTIDE SEQUENCE [LARGE SCALE GENOMIC DNA]</scope>
    <source>
        <strain evidence="9 10">MSr11954</strain>
    </source>
</reference>
<name>A0ABZ2LLQ6_9BACT</name>
<dbReference type="RefSeq" id="WP_394821293.1">
    <property type="nucleotide sequence ID" value="NZ_CP089984.1"/>
</dbReference>
<evidence type="ECO:0000256" key="5">
    <source>
        <dbReference type="ARBA" id="ARBA00022977"/>
    </source>
</evidence>
<comment type="function">
    <text evidence="1">Catalyzes the rearrangement of 1-deoxy-D-xylulose 5-phosphate (DXP) to produce the thiazole phosphate moiety of thiamine. Sulfur is provided by the thiocarboxylate moiety of the carrier protein ThiS. In vitro, sulfur can be provided by H(2)S.</text>
</comment>
<dbReference type="Proteomes" id="UP001370348">
    <property type="component" value="Chromosome"/>
</dbReference>
<evidence type="ECO:0000313" key="9">
    <source>
        <dbReference type="EMBL" id="WXB11672.1"/>
    </source>
</evidence>
<dbReference type="Gene3D" id="3.20.20.70">
    <property type="entry name" value="Aldolase class I"/>
    <property type="match status" value="1"/>
</dbReference>
<dbReference type="EC" id="2.8.1.10" evidence="3"/>
<keyword evidence="10" id="KW-1185">Reference proteome</keyword>
<feature type="domain" description="Thiazole synthase ThiG" evidence="8">
    <location>
        <begin position="24"/>
        <end position="91"/>
    </location>
</feature>
<evidence type="ECO:0000256" key="7">
    <source>
        <dbReference type="ARBA" id="ARBA00049897"/>
    </source>
</evidence>
<comment type="catalytic activity">
    <reaction evidence="7">
        <text>[ThiS sulfur-carrier protein]-C-terminal-Gly-aminoethanethioate + 2-iminoacetate + 1-deoxy-D-xylulose 5-phosphate = [ThiS sulfur-carrier protein]-C-terminal Gly-Gly + 2-[(2R,5Z)-2-carboxy-4-methylthiazol-5(2H)-ylidene]ethyl phosphate + 2 H2O + H(+)</text>
        <dbReference type="Rhea" id="RHEA:26297"/>
        <dbReference type="Rhea" id="RHEA-COMP:12909"/>
        <dbReference type="Rhea" id="RHEA-COMP:19908"/>
        <dbReference type="ChEBI" id="CHEBI:15377"/>
        <dbReference type="ChEBI" id="CHEBI:15378"/>
        <dbReference type="ChEBI" id="CHEBI:57792"/>
        <dbReference type="ChEBI" id="CHEBI:62899"/>
        <dbReference type="ChEBI" id="CHEBI:77846"/>
        <dbReference type="ChEBI" id="CHEBI:90778"/>
        <dbReference type="ChEBI" id="CHEBI:232372"/>
        <dbReference type="EC" id="2.8.1.10"/>
    </reaction>
</comment>
<gene>
    <name evidence="9" type="ORF">LZC94_27910</name>
</gene>
<protein>
    <recommendedName>
        <fullName evidence="3">thiazole synthase</fullName>
        <ecNumber evidence="3">2.8.1.10</ecNumber>
    </recommendedName>
</protein>
<dbReference type="PANTHER" id="PTHR34266:SF2">
    <property type="entry name" value="THIAZOLE SYNTHASE"/>
    <property type="match status" value="1"/>
</dbReference>
<dbReference type="InterPro" id="IPR013785">
    <property type="entry name" value="Aldolase_TIM"/>
</dbReference>
<dbReference type="Pfam" id="PF05690">
    <property type="entry name" value="ThiG"/>
    <property type="match status" value="1"/>
</dbReference>
<keyword evidence="4" id="KW-0808">Transferase</keyword>
<keyword evidence="5" id="KW-0784">Thiamine biosynthesis</keyword>
<evidence type="ECO:0000256" key="2">
    <source>
        <dbReference type="ARBA" id="ARBA00004948"/>
    </source>
</evidence>
<comment type="pathway">
    <text evidence="2">Cofactor biosynthesis; thiamine diphosphate biosynthesis.</text>
</comment>
<evidence type="ECO:0000259" key="8">
    <source>
        <dbReference type="Pfam" id="PF05690"/>
    </source>
</evidence>
<evidence type="ECO:0000313" key="10">
    <source>
        <dbReference type="Proteomes" id="UP001370348"/>
    </source>
</evidence>
<evidence type="ECO:0000256" key="3">
    <source>
        <dbReference type="ARBA" id="ARBA00011960"/>
    </source>
</evidence>
<dbReference type="InterPro" id="IPR008867">
    <property type="entry name" value="ThiG"/>
</dbReference>
<dbReference type="PANTHER" id="PTHR34266">
    <property type="entry name" value="THIAZOLE SYNTHASE"/>
    <property type="match status" value="1"/>
</dbReference>
<proteinExistence type="predicted"/>
<keyword evidence="6" id="KW-0704">Schiff base</keyword>
<accession>A0ABZ2LLQ6</accession>
<sequence length="99" mass="10740">MLTFNRAHRRIVLSPDGTPLAWRMASPVGSARGIEDERAMQRAIDRANVPVIVERRIHAMTHPVQAMQTGADAVLVDPAVVRASDPVPRAAGGEVRVEP</sequence>
<evidence type="ECO:0000256" key="4">
    <source>
        <dbReference type="ARBA" id="ARBA00022679"/>
    </source>
</evidence>
<dbReference type="InterPro" id="IPR033983">
    <property type="entry name" value="Thiazole_synthase_ThiG"/>
</dbReference>